<dbReference type="InterPro" id="IPR002641">
    <property type="entry name" value="PNPLA_dom"/>
</dbReference>
<feature type="active site" description="Nucleophile" evidence="4">
    <location>
        <position position="47"/>
    </location>
</feature>
<reference evidence="6" key="1">
    <citation type="journal article" date="2013" name="PLoS ONE">
        <title>Metagenomic insights into the carbohydrate-active enzymes carried by the microorganisms adhering to solid digesta in the rumen of cows.</title>
        <authorList>
            <person name="Wang L."/>
            <person name="Hatem A."/>
            <person name="Catalyurek U.V."/>
            <person name="Morrison M."/>
            <person name="Yu Z."/>
        </authorList>
    </citation>
    <scope>NUCLEOTIDE SEQUENCE</scope>
</reference>
<dbReference type="Pfam" id="PF19890">
    <property type="entry name" value="DUF6363"/>
    <property type="match status" value="1"/>
</dbReference>
<keyword evidence="3 4" id="KW-0443">Lipid metabolism</keyword>
<accession>W0FQ63</accession>
<feature type="short sequence motif" description="DGA/G" evidence="4">
    <location>
        <begin position="172"/>
        <end position="174"/>
    </location>
</feature>
<dbReference type="GO" id="GO:0016042">
    <property type="term" value="P:lipid catabolic process"/>
    <property type="evidence" value="ECO:0007669"/>
    <property type="project" value="UniProtKB-UniRule"/>
</dbReference>
<keyword evidence="1 4" id="KW-0378">Hydrolase</keyword>
<dbReference type="GO" id="GO:0016787">
    <property type="term" value="F:hydrolase activity"/>
    <property type="evidence" value="ECO:0007669"/>
    <property type="project" value="UniProtKB-UniRule"/>
</dbReference>
<dbReference type="SUPFAM" id="SSF52151">
    <property type="entry name" value="FabD/lysophospholipase-like"/>
    <property type="match status" value="1"/>
</dbReference>
<evidence type="ECO:0000256" key="1">
    <source>
        <dbReference type="ARBA" id="ARBA00022801"/>
    </source>
</evidence>
<dbReference type="InterPro" id="IPR037483">
    <property type="entry name" value="YjjU-like"/>
</dbReference>
<proteinExistence type="predicted"/>
<dbReference type="PROSITE" id="PS51635">
    <property type="entry name" value="PNPLA"/>
    <property type="match status" value="1"/>
</dbReference>
<dbReference type="PANTHER" id="PTHR14226:SF25">
    <property type="entry name" value="PHOSPHOESTERASE"/>
    <property type="match status" value="1"/>
</dbReference>
<name>W0FQ63_9BACT</name>
<feature type="active site" description="Proton acceptor" evidence="4">
    <location>
        <position position="172"/>
    </location>
</feature>
<feature type="domain" description="PNPLA" evidence="5">
    <location>
        <begin position="14"/>
        <end position="187"/>
    </location>
</feature>
<keyword evidence="2 4" id="KW-0442">Lipid degradation</keyword>
<evidence type="ECO:0000256" key="2">
    <source>
        <dbReference type="ARBA" id="ARBA00022963"/>
    </source>
</evidence>
<dbReference type="InterPro" id="IPR016035">
    <property type="entry name" value="Acyl_Trfase/lysoPLipase"/>
</dbReference>
<organism evidence="6">
    <name type="scientific">uncultured bacterium Contig1772</name>
    <dbReference type="NCBI Taxonomy" id="1393512"/>
    <lineage>
        <taxon>Bacteria</taxon>
        <taxon>environmental samples</taxon>
    </lineage>
</organism>
<sequence length="297" mass="33679">MTDTLKSNVFKTALLFEGGSMRAAYTCAVVAELLEKGIHFDNVYGVSAGSSNTVNYVSRDIKRAIASFTDFVRLDNIGDWKTFLLHKGMFNAHYIYQEAGLPDGCLPFDFDTFNASPAKATIAAFERDTGRDLFFRKGEMHSLDELMVRVRASSTVPILMPPPKVNGRYCYDGGFAVGGGLPLERIRDDGFDRVFVVRTRPRGYRKEGDNSWANAFFWRRPAMRQAVLTRNARYNVACDLLDTWEREGKAYVFYADDITLSGSERDYDELCRNFELGHAQIKREWGRLLDFLAEAEA</sequence>
<evidence type="ECO:0000313" key="6">
    <source>
        <dbReference type="EMBL" id="AHF25145.1"/>
    </source>
</evidence>
<comment type="caution">
    <text evidence="4">Lacks conserved residue(s) required for the propagation of feature annotation.</text>
</comment>
<protein>
    <submittedName>
        <fullName evidence="6">Esterase of the alpha-beta hydrolase superfamily</fullName>
    </submittedName>
</protein>
<dbReference type="AlphaFoldDB" id="W0FQ63"/>
<dbReference type="Pfam" id="PF01734">
    <property type="entry name" value="Patatin"/>
    <property type="match status" value="1"/>
</dbReference>
<evidence type="ECO:0000259" key="5">
    <source>
        <dbReference type="PROSITE" id="PS51635"/>
    </source>
</evidence>
<dbReference type="EMBL" id="KC246821">
    <property type="protein sequence ID" value="AHF25145.1"/>
    <property type="molecule type" value="Genomic_DNA"/>
</dbReference>
<evidence type="ECO:0000256" key="3">
    <source>
        <dbReference type="ARBA" id="ARBA00023098"/>
    </source>
</evidence>
<dbReference type="InterPro" id="IPR050301">
    <property type="entry name" value="NTE"/>
</dbReference>
<dbReference type="PANTHER" id="PTHR14226">
    <property type="entry name" value="NEUROPATHY TARGET ESTERASE/SWISS CHEESE D.MELANOGASTER"/>
    <property type="match status" value="1"/>
</dbReference>
<evidence type="ECO:0000256" key="4">
    <source>
        <dbReference type="PROSITE-ProRule" id="PRU01161"/>
    </source>
</evidence>
<feature type="short sequence motif" description="GXSXG" evidence="4">
    <location>
        <begin position="45"/>
        <end position="49"/>
    </location>
</feature>
<dbReference type="InterPro" id="IPR045943">
    <property type="entry name" value="DUF6363"/>
</dbReference>
<dbReference type="Gene3D" id="3.40.1090.10">
    <property type="entry name" value="Cytosolic phospholipase A2 catalytic domain"/>
    <property type="match status" value="2"/>
</dbReference>
<dbReference type="CDD" id="cd07208">
    <property type="entry name" value="Pat_hypo_Ecoli_yjju_like"/>
    <property type="match status" value="1"/>
</dbReference>